<dbReference type="Gene3D" id="2.60.120.10">
    <property type="entry name" value="Jelly Rolls"/>
    <property type="match status" value="1"/>
</dbReference>
<accession>A0ABW5CD93</accession>
<organism evidence="1 2">
    <name type="scientific">Phaeospirillum tilakii</name>
    <dbReference type="NCBI Taxonomy" id="741673"/>
    <lineage>
        <taxon>Bacteria</taxon>
        <taxon>Pseudomonadati</taxon>
        <taxon>Pseudomonadota</taxon>
        <taxon>Alphaproteobacteria</taxon>
        <taxon>Rhodospirillales</taxon>
        <taxon>Rhodospirillaceae</taxon>
        <taxon>Phaeospirillum</taxon>
    </lineage>
</organism>
<gene>
    <name evidence="1" type="ORF">ACFSNB_15760</name>
</gene>
<reference evidence="2" key="1">
    <citation type="journal article" date="2019" name="Int. J. Syst. Evol. Microbiol.">
        <title>The Global Catalogue of Microorganisms (GCM) 10K type strain sequencing project: providing services to taxonomists for standard genome sequencing and annotation.</title>
        <authorList>
            <consortium name="The Broad Institute Genomics Platform"/>
            <consortium name="The Broad Institute Genome Sequencing Center for Infectious Disease"/>
            <person name="Wu L."/>
            <person name="Ma J."/>
        </authorList>
    </citation>
    <scope>NUCLEOTIDE SEQUENCE [LARGE SCALE GENOMIC DNA]</scope>
    <source>
        <strain evidence="2">KCTC 15012</strain>
    </source>
</reference>
<dbReference type="RefSeq" id="WP_377318285.1">
    <property type="nucleotide sequence ID" value="NZ_JBHUIY010000040.1"/>
</dbReference>
<name>A0ABW5CD93_9PROT</name>
<dbReference type="Proteomes" id="UP001597296">
    <property type="component" value="Unassembled WGS sequence"/>
</dbReference>
<evidence type="ECO:0000313" key="2">
    <source>
        <dbReference type="Proteomes" id="UP001597296"/>
    </source>
</evidence>
<dbReference type="Pfam" id="PF16867">
    <property type="entry name" value="DMSP_lyase"/>
    <property type="match status" value="1"/>
</dbReference>
<keyword evidence="1" id="KW-0456">Lyase</keyword>
<dbReference type="InterPro" id="IPR011051">
    <property type="entry name" value="RmlC_Cupin_sf"/>
</dbReference>
<sequence>MSATVPAPVLVALLAALRRHLAAGAGRADAVGAEIGRLLAALDRLPAVPGSAAATFHPVRALLPAALVPLRRTAPDLAALLAEHGQSLPWRYGYAPRADAPGLETAMGWAELVGPVAPFASDAVCLGLTLIGPRRHYLPHRHPAVELYRVLAGTADWSGPDGTRKRPPGAFVLHPSGAEHAMRTGDAPLLALYTWSGDVVSPSVWARSPAERTEDENARA</sequence>
<dbReference type="EMBL" id="JBHUIY010000040">
    <property type="protein sequence ID" value="MFD2235264.1"/>
    <property type="molecule type" value="Genomic_DNA"/>
</dbReference>
<dbReference type="InterPro" id="IPR031723">
    <property type="entry name" value="DMSP_lyase"/>
</dbReference>
<dbReference type="InterPro" id="IPR014710">
    <property type="entry name" value="RmlC-like_jellyroll"/>
</dbReference>
<protein>
    <submittedName>
        <fullName evidence="1">Dimethylsulfonioproprionate lyase family protein</fullName>
    </submittedName>
</protein>
<comment type="caution">
    <text evidence="1">The sequence shown here is derived from an EMBL/GenBank/DDBJ whole genome shotgun (WGS) entry which is preliminary data.</text>
</comment>
<dbReference type="GO" id="GO:0016829">
    <property type="term" value="F:lyase activity"/>
    <property type="evidence" value="ECO:0007669"/>
    <property type="project" value="UniProtKB-KW"/>
</dbReference>
<proteinExistence type="predicted"/>
<keyword evidence="2" id="KW-1185">Reference proteome</keyword>
<evidence type="ECO:0000313" key="1">
    <source>
        <dbReference type="EMBL" id="MFD2235264.1"/>
    </source>
</evidence>
<dbReference type="SUPFAM" id="SSF51182">
    <property type="entry name" value="RmlC-like cupins"/>
    <property type="match status" value="1"/>
</dbReference>